<evidence type="ECO:0000313" key="15">
    <source>
        <dbReference type="EMBL" id="QJR12646.1"/>
    </source>
</evidence>
<dbReference type="EC" id="2.1.1.193" evidence="3 12"/>
<dbReference type="Gene3D" id="3.40.1280.10">
    <property type="match status" value="1"/>
</dbReference>
<dbReference type="InterPro" id="IPR029026">
    <property type="entry name" value="tRNA_m1G_MTases_N"/>
</dbReference>
<reference evidence="15 16" key="1">
    <citation type="submission" date="2020-04" db="EMBL/GenBank/DDBJ databases">
        <title>Usitatibacter rugosus gen. nov., sp. nov. and Usitatibacter palustris sp. nov., novel members of Usitatibacteraceae fam. nov. within the order Nitrosomonadales isolated from soil.</title>
        <authorList>
            <person name="Huber K.J."/>
            <person name="Neumann-Schaal M."/>
            <person name="Geppert A."/>
            <person name="Luckner M."/>
            <person name="Wanner G."/>
            <person name="Overmann J."/>
        </authorList>
    </citation>
    <scope>NUCLEOTIDE SEQUENCE [LARGE SCALE GENOMIC DNA]</scope>
    <source>
        <strain evidence="15 16">0125_3</strain>
    </source>
</reference>
<comment type="function">
    <text evidence="10 12">Specifically methylates the N3 position of the uracil ring of uridine 1498 (m3U1498) in 16S rRNA. Acts on the fully assembled 30S ribosomal subunit.</text>
</comment>
<keyword evidence="16" id="KW-1185">Reference proteome</keyword>
<dbReference type="PIRSF" id="PIRSF015601">
    <property type="entry name" value="MTase_slr0722"/>
    <property type="match status" value="1"/>
</dbReference>
<dbReference type="Gene3D" id="2.40.240.20">
    <property type="entry name" value="Hypothetical PUA domain-like, domain 1"/>
    <property type="match status" value="1"/>
</dbReference>
<dbReference type="EMBL" id="CP053069">
    <property type="protein sequence ID" value="QJR12646.1"/>
    <property type="molecule type" value="Genomic_DNA"/>
</dbReference>
<evidence type="ECO:0000259" key="14">
    <source>
        <dbReference type="Pfam" id="PF20260"/>
    </source>
</evidence>
<dbReference type="SUPFAM" id="SSF75217">
    <property type="entry name" value="alpha/beta knot"/>
    <property type="match status" value="1"/>
</dbReference>
<dbReference type="CDD" id="cd18084">
    <property type="entry name" value="RsmE-like"/>
    <property type="match status" value="1"/>
</dbReference>
<comment type="subcellular location">
    <subcellularLocation>
        <location evidence="1 12">Cytoplasm</location>
    </subcellularLocation>
</comment>
<evidence type="ECO:0000256" key="3">
    <source>
        <dbReference type="ARBA" id="ARBA00012328"/>
    </source>
</evidence>
<evidence type="ECO:0000256" key="2">
    <source>
        <dbReference type="ARBA" id="ARBA00005528"/>
    </source>
</evidence>
<feature type="domain" description="Ribosomal RNA small subunit methyltransferase E PUA-like" evidence="14">
    <location>
        <begin position="20"/>
        <end position="65"/>
    </location>
</feature>
<keyword evidence="6 12" id="KW-0698">rRNA processing</keyword>
<dbReference type="GO" id="GO:0070475">
    <property type="term" value="P:rRNA base methylation"/>
    <property type="evidence" value="ECO:0007669"/>
    <property type="project" value="TreeGrafter"/>
</dbReference>
<accession>A0A6M4GZF3</accession>
<feature type="domain" description="Ribosomal RNA small subunit methyltransferase E methyltransferase" evidence="13">
    <location>
        <begin position="75"/>
        <end position="234"/>
    </location>
</feature>
<dbReference type="NCBIfam" id="NF008692">
    <property type="entry name" value="PRK11713.1-5"/>
    <property type="match status" value="1"/>
</dbReference>
<dbReference type="Pfam" id="PF04452">
    <property type="entry name" value="Methyltrans_RNA"/>
    <property type="match status" value="1"/>
</dbReference>
<evidence type="ECO:0000256" key="8">
    <source>
        <dbReference type="ARBA" id="ARBA00022679"/>
    </source>
</evidence>
<keyword evidence="8 12" id="KW-0808">Transferase</keyword>
<dbReference type="NCBIfam" id="TIGR00046">
    <property type="entry name" value="RsmE family RNA methyltransferase"/>
    <property type="match status" value="1"/>
</dbReference>
<evidence type="ECO:0000256" key="1">
    <source>
        <dbReference type="ARBA" id="ARBA00004496"/>
    </source>
</evidence>
<dbReference type="Proteomes" id="UP000501534">
    <property type="component" value="Chromosome"/>
</dbReference>
<name>A0A6M4GZF3_9PROT</name>
<dbReference type="GO" id="GO:0070042">
    <property type="term" value="F:rRNA (uridine-N3-)-methyltransferase activity"/>
    <property type="evidence" value="ECO:0007669"/>
    <property type="project" value="TreeGrafter"/>
</dbReference>
<dbReference type="GO" id="GO:0005737">
    <property type="term" value="C:cytoplasm"/>
    <property type="evidence" value="ECO:0007669"/>
    <property type="project" value="UniProtKB-SubCell"/>
</dbReference>
<comment type="catalytic activity">
    <reaction evidence="11 12">
        <text>uridine(1498) in 16S rRNA + S-adenosyl-L-methionine = N(3)-methyluridine(1498) in 16S rRNA + S-adenosyl-L-homocysteine + H(+)</text>
        <dbReference type="Rhea" id="RHEA:42920"/>
        <dbReference type="Rhea" id="RHEA-COMP:10283"/>
        <dbReference type="Rhea" id="RHEA-COMP:10284"/>
        <dbReference type="ChEBI" id="CHEBI:15378"/>
        <dbReference type="ChEBI" id="CHEBI:57856"/>
        <dbReference type="ChEBI" id="CHEBI:59789"/>
        <dbReference type="ChEBI" id="CHEBI:65315"/>
        <dbReference type="ChEBI" id="CHEBI:74502"/>
        <dbReference type="EC" id="2.1.1.193"/>
    </reaction>
</comment>
<dbReference type="InterPro" id="IPR015947">
    <property type="entry name" value="PUA-like_sf"/>
</dbReference>
<evidence type="ECO:0000256" key="5">
    <source>
        <dbReference type="ARBA" id="ARBA00022490"/>
    </source>
</evidence>
<dbReference type="InterPro" id="IPR046886">
    <property type="entry name" value="RsmE_MTase_dom"/>
</dbReference>
<proteinExistence type="inferred from homology"/>
<keyword evidence="9 12" id="KW-0949">S-adenosyl-L-methionine</keyword>
<evidence type="ECO:0000256" key="11">
    <source>
        <dbReference type="ARBA" id="ARBA00047944"/>
    </source>
</evidence>
<keyword evidence="5 12" id="KW-0963">Cytoplasm</keyword>
<protein>
    <recommendedName>
        <fullName evidence="4 12">Ribosomal RNA small subunit methyltransferase E</fullName>
        <ecNumber evidence="3 12">2.1.1.193</ecNumber>
    </recommendedName>
</protein>
<dbReference type="SUPFAM" id="SSF88697">
    <property type="entry name" value="PUA domain-like"/>
    <property type="match status" value="1"/>
</dbReference>
<dbReference type="InterPro" id="IPR006700">
    <property type="entry name" value="RsmE"/>
</dbReference>
<sequence length="243" mass="26321">MGQPRIFVDVRLGPGAQFSLDPDAAQHVGKALRLKTGDTITVFDGRGGEYDAILTRMDKEHVDVKTAAFRDVERESPVDVGLVQGLPEADKMDLIIQKSVELGVAWIQPIVCDRSVVRLSAERAARRESHWRRVAVAACEQSGRNRVPEVRPTLGFLAWIALPSEATRLMLSPLAEPLASRSAPTGPMELLIGPEGGLSDRERDLAQSRGFESAGLGPRVLRTETAPLAALSVINALWGDLSS</sequence>
<evidence type="ECO:0000256" key="7">
    <source>
        <dbReference type="ARBA" id="ARBA00022603"/>
    </source>
</evidence>
<evidence type="ECO:0000259" key="13">
    <source>
        <dbReference type="Pfam" id="PF04452"/>
    </source>
</evidence>
<keyword evidence="7 12" id="KW-0489">Methyltransferase</keyword>
<dbReference type="InterPro" id="IPR029028">
    <property type="entry name" value="Alpha/beta_knot_MTases"/>
</dbReference>
<dbReference type="Pfam" id="PF20260">
    <property type="entry name" value="PUA_4"/>
    <property type="match status" value="1"/>
</dbReference>
<evidence type="ECO:0000256" key="6">
    <source>
        <dbReference type="ARBA" id="ARBA00022552"/>
    </source>
</evidence>
<comment type="similarity">
    <text evidence="2 12">Belongs to the RNA methyltransferase RsmE family.</text>
</comment>
<dbReference type="RefSeq" id="WP_171095022.1">
    <property type="nucleotide sequence ID" value="NZ_CP053069.1"/>
</dbReference>
<evidence type="ECO:0000256" key="4">
    <source>
        <dbReference type="ARBA" id="ARBA00013673"/>
    </source>
</evidence>
<organism evidence="15 16">
    <name type="scientific">Usitatibacter rugosus</name>
    <dbReference type="NCBI Taxonomy" id="2732067"/>
    <lineage>
        <taxon>Bacteria</taxon>
        <taxon>Pseudomonadati</taxon>
        <taxon>Pseudomonadota</taxon>
        <taxon>Betaproteobacteria</taxon>
        <taxon>Nitrosomonadales</taxon>
        <taxon>Usitatibacteraceae</taxon>
        <taxon>Usitatibacter</taxon>
    </lineage>
</organism>
<dbReference type="PANTHER" id="PTHR30027">
    <property type="entry name" value="RIBOSOMAL RNA SMALL SUBUNIT METHYLTRANSFERASE E"/>
    <property type="match status" value="1"/>
</dbReference>
<evidence type="ECO:0000256" key="12">
    <source>
        <dbReference type="PIRNR" id="PIRNR015601"/>
    </source>
</evidence>
<dbReference type="AlphaFoldDB" id="A0A6M4GZF3"/>
<dbReference type="KEGG" id="uru:DSM104443_03738"/>
<gene>
    <name evidence="15" type="primary">rsmE</name>
    <name evidence="15" type="ORF">DSM104443_03738</name>
</gene>
<evidence type="ECO:0000256" key="10">
    <source>
        <dbReference type="ARBA" id="ARBA00025699"/>
    </source>
</evidence>
<dbReference type="PANTHER" id="PTHR30027:SF3">
    <property type="entry name" value="16S RRNA (URACIL(1498)-N(3))-METHYLTRANSFERASE"/>
    <property type="match status" value="1"/>
</dbReference>
<evidence type="ECO:0000313" key="16">
    <source>
        <dbReference type="Proteomes" id="UP000501534"/>
    </source>
</evidence>
<dbReference type="InterPro" id="IPR046887">
    <property type="entry name" value="RsmE_PUA-like"/>
</dbReference>
<evidence type="ECO:0000256" key="9">
    <source>
        <dbReference type="ARBA" id="ARBA00022691"/>
    </source>
</evidence>